<evidence type="ECO:0000313" key="1">
    <source>
        <dbReference type="EMBL" id="GAK32036.1"/>
    </source>
</evidence>
<dbReference type="EMBL" id="DF820508">
    <property type="protein sequence ID" value="GAK32036.1"/>
    <property type="molecule type" value="Genomic_DNA"/>
</dbReference>
<dbReference type="AlphaFoldDB" id="A0A069D3Q9"/>
<dbReference type="RefSeq" id="WP_027699913.1">
    <property type="nucleotide sequence ID" value="NZ_DF820508.1"/>
</dbReference>
<proteinExistence type="predicted"/>
<gene>
    <name evidence="1" type="ORF">WOSG25_250070</name>
</gene>
<keyword evidence="2" id="KW-1185">Reference proteome</keyword>
<accession>A0A069D3Q9</accession>
<reference evidence="2" key="1">
    <citation type="journal article" date="2014" name="Genome Announc.">
        <title>Draft genome sequence of Weissella oryzae SG25T, isolated from fermented rice grains.</title>
        <authorList>
            <person name="Tanizawa Y."/>
            <person name="Fujisawa T."/>
            <person name="Mochizuki T."/>
            <person name="Kaminuma E."/>
            <person name="Suzuki Y."/>
            <person name="Nakamura Y."/>
            <person name="Tohno M."/>
        </authorList>
    </citation>
    <scope>NUCLEOTIDE SEQUENCE [LARGE SCALE GENOMIC DNA]</scope>
    <source>
        <strain evidence="2">DSM 25784 / JCM 18191 / LMG 30913 / SG25</strain>
    </source>
</reference>
<dbReference type="Proteomes" id="UP000030643">
    <property type="component" value="Unassembled WGS sequence"/>
</dbReference>
<sequence>MSDIQEAISTLNNLLISAESAKTLTFFLEGVNELNAEVVSKIETTQTNEIVLLTALLSEAQSKVRQEQLYYVLSPVNKRDVLNDETLGLAFQERWFIFSTRLEDSRHKTRFTQSELDNLQSKLPGLNIEALKVRVEEYDNE</sequence>
<evidence type="ECO:0000313" key="2">
    <source>
        <dbReference type="Proteomes" id="UP000030643"/>
    </source>
</evidence>
<dbReference type="STRING" id="1329250.WOSG25_250070"/>
<name>A0A069D3Q9_WEIOS</name>
<protein>
    <submittedName>
        <fullName evidence="1">Uncharacterized protein</fullName>
    </submittedName>
</protein>
<organism evidence="1 2">
    <name type="scientific">Weissella oryzae (strain DSM 25784 / JCM 18191 / LMG 30913 / SG25)</name>
    <dbReference type="NCBI Taxonomy" id="1329250"/>
    <lineage>
        <taxon>Bacteria</taxon>
        <taxon>Bacillati</taxon>
        <taxon>Bacillota</taxon>
        <taxon>Bacilli</taxon>
        <taxon>Lactobacillales</taxon>
        <taxon>Lactobacillaceae</taxon>
        <taxon>Weissella</taxon>
    </lineage>
</organism>